<name>A0A231GSZ2_9NOCA</name>
<dbReference type="CDD" id="cd21173">
    <property type="entry name" value="NucC-like"/>
    <property type="match status" value="1"/>
</dbReference>
<gene>
    <name evidence="2" type="ORF">B7C42_08187</name>
</gene>
<evidence type="ECO:0000313" key="2">
    <source>
        <dbReference type="EMBL" id="OXR39737.1"/>
    </source>
</evidence>
<evidence type="ECO:0000313" key="3">
    <source>
        <dbReference type="Proteomes" id="UP000215506"/>
    </source>
</evidence>
<comment type="caution">
    <text evidence="2">The sequence shown here is derived from an EMBL/GenBank/DDBJ whole genome shotgun (WGS) entry which is preliminary data.</text>
</comment>
<dbReference type="Pfam" id="PF20247">
    <property type="entry name" value="DUF6602"/>
    <property type="match status" value="1"/>
</dbReference>
<dbReference type="EMBL" id="NGAF01000075">
    <property type="protein sequence ID" value="OXR39737.1"/>
    <property type="molecule type" value="Genomic_DNA"/>
</dbReference>
<dbReference type="InterPro" id="IPR046537">
    <property type="entry name" value="DUF6602"/>
</dbReference>
<reference evidence="2 3" key="1">
    <citation type="submission" date="2017-07" db="EMBL/GenBank/DDBJ databases">
        <title>First draft Genome Sequence of Nocardia cerradoensis isolated from human infection.</title>
        <authorList>
            <person name="Carrasco G."/>
        </authorList>
    </citation>
    <scope>NUCLEOTIDE SEQUENCE [LARGE SCALE GENOMIC DNA]</scope>
    <source>
        <strain evidence="2 3">CNM20130759</strain>
    </source>
</reference>
<dbReference type="Proteomes" id="UP000215506">
    <property type="component" value="Unassembled WGS sequence"/>
</dbReference>
<evidence type="ECO:0000259" key="1">
    <source>
        <dbReference type="Pfam" id="PF20247"/>
    </source>
</evidence>
<organism evidence="2 3">
    <name type="scientific">Nocardia cerradoensis</name>
    <dbReference type="NCBI Taxonomy" id="85688"/>
    <lineage>
        <taxon>Bacteria</taxon>
        <taxon>Bacillati</taxon>
        <taxon>Actinomycetota</taxon>
        <taxon>Actinomycetes</taxon>
        <taxon>Mycobacteriales</taxon>
        <taxon>Nocardiaceae</taxon>
        <taxon>Nocardia</taxon>
    </lineage>
</organism>
<protein>
    <recommendedName>
        <fullName evidence="1">DUF6602 domain-containing protein</fullName>
    </recommendedName>
</protein>
<sequence length="283" mass="31308">MASDPSKVQQSGHKSETAWVNALAGWLPPQYQIGQRKYLLLEDDSAGRAISAETDIVIFQPSYPERLRNREEILVSGVAAAFSVKLTLDRAGISEAIQQAAMVRRGTKIRSYSVTDEVLPPLFYGILAHSHRWKQPGSNPTENITRALVELDQEHSKHPREGLDLVCVADLDCWSRVTTVSTFPEPGTPRAVIDPYGGVRSGFFVEGEPRPTGPPVATLISLLLNKLSYRDPTVKPIADGLRLTSSGGDGDGDLRHWYLPEALSRQAQEQLRGQPWGWEPVYE</sequence>
<feature type="domain" description="DUF6602" evidence="1">
    <location>
        <begin position="9"/>
        <end position="105"/>
    </location>
</feature>
<accession>A0A231GSZ2</accession>
<dbReference type="AlphaFoldDB" id="A0A231GSZ2"/>
<keyword evidence="3" id="KW-1185">Reference proteome</keyword>
<proteinExistence type="predicted"/>